<evidence type="ECO:0000313" key="4">
    <source>
        <dbReference type="Proteomes" id="UP000004310"/>
    </source>
</evidence>
<sequence>MTTPKISFRPVRCWAWIAAALCIALAQPAFAQRDESQPRDIPEGFVLPGPAPTNAPNINPDGTVPDQESPNPANQPETQAEPDTESAETSAPTSQGGSLAPTTSTVVGEGQRAANPMAFATAPETGTTDWPCVQREVETIQAAQMWAGPDLSLGNEVERTPEMRAIVDRAIARRISGNEAQTLVREYIDAVPEGDREAVAAALFGDILDRLNAERGQVMNGILRYGSRQKQLADALRSKAARMAELRREGDATAFADIREEIAWDTRVFDDRRQSLTYVCEVPILIEQRAFALGRELSRGLG</sequence>
<feature type="signal peptide" evidence="2">
    <location>
        <begin position="1"/>
        <end position="31"/>
    </location>
</feature>
<comment type="caution">
    <text evidence="3">The sequence shown here is derived from an EMBL/GenBank/DDBJ whole genome shotgun (WGS) entry which is preliminary data.</text>
</comment>
<proteinExistence type="predicted"/>
<keyword evidence="2" id="KW-0732">Signal</keyword>
<feature type="compositionally biased region" description="Polar residues" evidence="1">
    <location>
        <begin position="66"/>
        <end position="78"/>
    </location>
</feature>
<feature type="chain" id="PRO_5004172266" evidence="2">
    <location>
        <begin position="32"/>
        <end position="302"/>
    </location>
</feature>
<dbReference type="EMBL" id="AATP01000001">
    <property type="protein sequence ID" value="EAU42864.1"/>
    <property type="molecule type" value="Genomic_DNA"/>
</dbReference>
<feature type="compositionally biased region" description="Polar residues" evidence="1">
    <location>
        <begin position="87"/>
        <end position="106"/>
    </location>
</feature>
<evidence type="ECO:0000256" key="1">
    <source>
        <dbReference type="SAM" id="MobiDB-lite"/>
    </source>
</evidence>
<evidence type="ECO:0000256" key="2">
    <source>
        <dbReference type="SAM" id="SignalP"/>
    </source>
</evidence>
<keyword evidence="4" id="KW-1185">Reference proteome</keyword>
<dbReference type="AlphaFoldDB" id="Q0G650"/>
<dbReference type="STRING" id="217511.GCA_001463845_00464"/>
<accession>Q0G650</accession>
<dbReference type="RefSeq" id="WP_007066838.1">
    <property type="nucleotide sequence ID" value="NZ_DS022272.1"/>
</dbReference>
<protein>
    <submittedName>
        <fullName evidence="3">Uncharacterized protein</fullName>
    </submittedName>
</protein>
<organism evidence="3 4">
    <name type="scientific">Fulvimarina pelagi HTCC2506</name>
    <dbReference type="NCBI Taxonomy" id="314231"/>
    <lineage>
        <taxon>Bacteria</taxon>
        <taxon>Pseudomonadati</taxon>
        <taxon>Pseudomonadota</taxon>
        <taxon>Alphaproteobacteria</taxon>
        <taxon>Hyphomicrobiales</taxon>
        <taxon>Aurantimonadaceae</taxon>
        <taxon>Fulvimarina</taxon>
    </lineage>
</organism>
<gene>
    <name evidence="3" type="ORF">FP2506_08481</name>
</gene>
<dbReference type="eggNOG" id="ENOG5031PRJ">
    <property type="taxonomic scope" value="Bacteria"/>
</dbReference>
<name>Q0G650_9HYPH</name>
<evidence type="ECO:0000313" key="3">
    <source>
        <dbReference type="EMBL" id="EAU42864.1"/>
    </source>
</evidence>
<dbReference type="HOGENOM" id="CLU_920563_0_0_5"/>
<feature type="region of interest" description="Disordered" evidence="1">
    <location>
        <begin position="34"/>
        <end position="107"/>
    </location>
</feature>
<dbReference type="Proteomes" id="UP000004310">
    <property type="component" value="Unassembled WGS sequence"/>
</dbReference>
<reference evidence="3 4" key="1">
    <citation type="journal article" date="2010" name="J. Bacteriol.">
        <title>Genome sequence of Fulvimarina pelagi HTCC2506T, a Mn(II)-oxidizing alphaproteobacterium possessing an aerobic anoxygenic photosynthetic gene cluster and Xanthorhodopsin.</title>
        <authorList>
            <person name="Kang I."/>
            <person name="Oh H.M."/>
            <person name="Lim S.I."/>
            <person name="Ferriera S."/>
            <person name="Giovannoni S.J."/>
            <person name="Cho J.C."/>
        </authorList>
    </citation>
    <scope>NUCLEOTIDE SEQUENCE [LARGE SCALE GENOMIC DNA]</scope>
    <source>
        <strain evidence="3 4">HTCC2506</strain>
    </source>
</reference>